<keyword evidence="7 12" id="KW-0418">Kinase</keyword>
<keyword evidence="6 10" id="KW-0812">Transmembrane</keyword>
<dbReference type="InterPro" id="IPR004358">
    <property type="entry name" value="Sig_transdc_His_kin-like_C"/>
</dbReference>
<keyword evidence="8 10" id="KW-1133">Transmembrane helix</keyword>
<dbReference type="EC" id="2.7.13.3" evidence="3"/>
<dbReference type="InterPro" id="IPR005467">
    <property type="entry name" value="His_kinase_dom"/>
</dbReference>
<keyword evidence="5 12" id="KW-0808">Transferase</keyword>
<dbReference type="PRINTS" id="PR00344">
    <property type="entry name" value="BCTRLSENSOR"/>
</dbReference>
<dbReference type="PANTHER" id="PTHR45436">
    <property type="entry name" value="SENSOR HISTIDINE KINASE YKOH"/>
    <property type="match status" value="1"/>
</dbReference>
<protein>
    <recommendedName>
        <fullName evidence="3">histidine kinase</fullName>
        <ecNumber evidence="3">2.7.13.3</ecNumber>
    </recommendedName>
</protein>
<accession>A0ABW9L013</accession>
<dbReference type="SUPFAM" id="SSF55874">
    <property type="entry name" value="ATPase domain of HSP90 chaperone/DNA topoisomerase II/histidine kinase"/>
    <property type="match status" value="1"/>
</dbReference>
<dbReference type="Pfam" id="PF08521">
    <property type="entry name" value="2CSK_N"/>
    <property type="match status" value="1"/>
</dbReference>
<dbReference type="InterPro" id="IPR050428">
    <property type="entry name" value="TCS_sensor_his_kinase"/>
</dbReference>
<dbReference type="InterPro" id="IPR036890">
    <property type="entry name" value="HATPase_C_sf"/>
</dbReference>
<evidence type="ECO:0000259" key="11">
    <source>
        <dbReference type="PROSITE" id="PS50109"/>
    </source>
</evidence>
<keyword evidence="9 10" id="KW-0472">Membrane</keyword>
<dbReference type="InterPro" id="IPR003594">
    <property type="entry name" value="HATPase_dom"/>
</dbReference>
<proteinExistence type="predicted"/>
<dbReference type="CDD" id="cd00082">
    <property type="entry name" value="HisKA"/>
    <property type="match status" value="1"/>
</dbReference>
<evidence type="ECO:0000256" key="1">
    <source>
        <dbReference type="ARBA" id="ARBA00000085"/>
    </source>
</evidence>
<dbReference type="InterPro" id="IPR013727">
    <property type="entry name" value="2CSK_N"/>
</dbReference>
<evidence type="ECO:0000256" key="3">
    <source>
        <dbReference type="ARBA" id="ARBA00012438"/>
    </source>
</evidence>
<dbReference type="PANTHER" id="PTHR45436:SF1">
    <property type="entry name" value="SENSOR PROTEIN QSEC"/>
    <property type="match status" value="1"/>
</dbReference>
<dbReference type="GO" id="GO:0004673">
    <property type="term" value="F:protein histidine kinase activity"/>
    <property type="evidence" value="ECO:0007669"/>
    <property type="project" value="UniProtKB-EC"/>
</dbReference>
<dbReference type="RefSeq" id="WP_230950676.1">
    <property type="nucleotide sequence ID" value="NZ_CP064001.1"/>
</dbReference>
<dbReference type="EMBL" id="JBKAMQ010000002">
    <property type="protein sequence ID" value="MFN6509392.1"/>
    <property type="molecule type" value="Genomic_DNA"/>
</dbReference>
<dbReference type="Proteomes" id="UP001635788">
    <property type="component" value="Unassembled WGS sequence"/>
</dbReference>
<dbReference type="InterPro" id="IPR036097">
    <property type="entry name" value="HisK_dim/P_sf"/>
</dbReference>
<organism evidence="12 13">
    <name type="scientific">Xanthomonas translucens pv. translucens</name>
    <dbReference type="NCBI Taxonomy" id="134875"/>
    <lineage>
        <taxon>Bacteria</taxon>
        <taxon>Pseudomonadati</taxon>
        <taxon>Pseudomonadota</taxon>
        <taxon>Gammaproteobacteria</taxon>
        <taxon>Lysobacterales</taxon>
        <taxon>Lysobacteraceae</taxon>
        <taxon>Xanthomonas</taxon>
        <taxon>Xanthomonas translucens group</taxon>
    </lineage>
</organism>
<dbReference type="SMART" id="SM00387">
    <property type="entry name" value="HATPase_c"/>
    <property type="match status" value="1"/>
</dbReference>
<dbReference type="Pfam" id="PF00512">
    <property type="entry name" value="HisKA"/>
    <property type="match status" value="1"/>
</dbReference>
<evidence type="ECO:0000256" key="6">
    <source>
        <dbReference type="ARBA" id="ARBA00022692"/>
    </source>
</evidence>
<dbReference type="Gene3D" id="1.10.287.130">
    <property type="match status" value="1"/>
</dbReference>
<evidence type="ECO:0000256" key="7">
    <source>
        <dbReference type="ARBA" id="ARBA00022777"/>
    </source>
</evidence>
<evidence type="ECO:0000256" key="5">
    <source>
        <dbReference type="ARBA" id="ARBA00022679"/>
    </source>
</evidence>
<evidence type="ECO:0000256" key="9">
    <source>
        <dbReference type="ARBA" id="ARBA00023136"/>
    </source>
</evidence>
<evidence type="ECO:0000256" key="2">
    <source>
        <dbReference type="ARBA" id="ARBA00004370"/>
    </source>
</evidence>
<evidence type="ECO:0000256" key="4">
    <source>
        <dbReference type="ARBA" id="ARBA00022553"/>
    </source>
</evidence>
<dbReference type="Pfam" id="PF02518">
    <property type="entry name" value="HATPase_c"/>
    <property type="match status" value="1"/>
</dbReference>
<evidence type="ECO:0000256" key="10">
    <source>
        <dbReference type="SAM" id="Phobius"/>
    </source>
</evidence>
<gene>
    <name evidence="12" type="ORF">ACK3FC_19845</name>
</gene>
<dbReference type="SMART" id="SM00388">
    <property type="entry name" value="HisKA"/>
    <property type="match status" value="1"/>
</dbReference>
<dbReference type="InterPro" id="IPR003661">
    <property type="entry name" value="HisK_dim/P_dom"/>
</dbReference>
<feature type="domain" description="Histidine kinase" evidence="11">
    <location>
        <begin position="256"/>
        <end position="472"/>
    </location>
</feature>
<name>A0ABW9L013_XANCT</name>
<reference evidence="12 13" key="1">
    <citation type="submission" date="2024-12" db="EMBL/GenBank/DDBJ databases">
        <authorList>
            <person name="Alaofin S."/>
            <person name="Velasco D."/>
            <person name="Li D."/>
            <person name="Baldwin T."/>
            <person name="Liu Z."/>
            <person name="Schachterle J.K."/>
        </authorList>
    </citation>
    <scope>NUCLEOTIDE SEQUENCE [LARGE SCALE GENOMIC DNA]</scope>
    <source>
        <strain evidence="12 13">B1</strain>
    </source>
</reference>
<dbReference type="Gene3D" id="3.30.565.10">
    <property type="entry name" value="Histidine kinase-like ATPase, C-terminal domain"/>
    <property type="match status" value="1"/>
</dbReference>
<evidence type="ECO:0000313" key="13">
    <source>
        <dbReference type="Proteomes" id="UP001635788"/>
    </source>
</evidence>
<comment type="caution">
    <text evidence="12">The sequence shown here is derived from an EMBL/GenBank/DDBJ whole genome shotgun (WGS) entry which is preliminary data.</text>
</comment>
<evidence type="ECO:0000256" key="8">
    <source>
        <dbReference type="ARBA" id="ARBA00022989"/>
    </source>
</evidence>
<keyword evidence="4" id="KW-0597">Phosphoprotein</keyword>
<comment type="subcellular location">
    <subcellularLocation>
        <location evidence="2">Membrane</location>
    </subcellularLocation>
</comment>
<dbReference type="SUPFAM" id="SSF47384">
    <property type="entry name" value="Homodimeric domain of signal transducing histidine kinase"/>
    <property type="match status" value="1"/>
</dbReference>
<comment type="catalytic activity">
    <reaction evidence="1">
        <text>ATP + protein L-histidine = ADP + protein N-phospho-L-histidine.</text>
        <dbReference type="EC" id="2.7.13.3"/>
    </reaction>
</comment>
<feature type="transmembrane region" description="Helical" evidence="10">
    <location>
        <begin position="23"/>
        <end position="46"/>
    </location>
</feature>
<sequence>MSAAVAAEAAGAAPAHPSLRRRLLAFLLIPTVLLMLVVSALFYLLMLKYSNHVHDMDLKEDTLGLAKAVNDAGASLPLPLQARRLLEYSSEGRVFFEVRSRDHGVISHSAQPIPAHDAPATLGRVALRDERMADGTPVRVASLIVPSAWEANDRLTISVAETLNDRHRRAREILMLMLPTELLLTCSLLALVWHGVRVGLRLLQPAVRRLDDSQRDLSPVSGPDIPIEVLPLTQAIDGLLGRLKQLMALQERFVADAAHQLRTPLAGLSMHVQRAQASTRPQDTAQALQHIRQLTDRAIRSSIQLLALTRAQAPRENIRPLLPLDLAVWLPQALGERIPDALQAGVDLGYDDDSADGGPAWIAADAWSLRELLDNLLDNAFKHAAGSMVTVSLCRQPQHLQLAVDDAGAGVDEALLPRLGERFFRAPDAPEGGTGLGLAIVASIAARHHAPLRYRRSALGGLRVELELPASAAPTA</sequence>
<keyword evidence="13" id="KW-1185">Reference proteome</keyword>
<dbReference type="PROSITE" id="PS50109">
    <property type="entry name" value="HIS_KIN"/>
    <property type="match status" value="1"/>
</dbReference>
<feature type="transmembrane region" description="Helical" evidence="10">
    <location>
        <begin position="173"/>
        <end position="196"/>
    </location>
</feature>
<evidence type="ECO:0000313" key="12">
    <source>
        <dbReference type="EMBL" id="MFN6509392.1"/>
    </source>
</evidence>